<dbReference type="KEGG" id="wna:KA717_12585"/>
<proteinExistence type="predicted"/>
<sequence length="45" mass="5240">MYGKNSNLLSNLTFRSIKLGMAIAFSMDKYQLIGDRSWFMSRYIA</sequence>
<dbReference type="EMBL" id="CP073041">
    <property type="protein sequence ID" value="UXE63391.1"/>
    <property type="molecule type" value="Genomic_DNA"/>
</dbReference>
<protein>
    <submittedName>
        <fullName evidence="1">Uncharacterized protein</fullName>
    </submittedName>
</protein>
<organism evidence="1">
    <name type="scientific">Woronichinia naegeliana WA131</name>
    <dbReference type="NCBI Taxonomy" id="2824559"/>
    <lineage>
        <taxon>Bacteria</taxon>
        <taxon>Bacillati</taxon>
        <taxon>Cyanobacteriota</taxon>
        <taxon>Cyanophyceae</taxon>
        <taxon>Synechococcales</taxon>
        <taxon>Coelosphaeriaceae</taxon>
        <taxon>Woronichinia</taxon>
    </lineage>
</organism>
<dbReference type="AlphaFoldDB" id="A0A977L0N1"/>
<accession>A0A977L0N1</accession>
<reference evidence="1" key="1">
    <citation type="submission" date="2021-04" db="EMBL/GenBank/DDBJ databases">
        <title>Genome sequence of Woronichinia naegeliana from Washington state freshwater lake bloom.</title>
        <authorList>
            <person name="Dreher T.W."/>
        </authorList>
    </citation>
    <scope>NUCLEOTIDE SEQUENCE</scope>
    <source>
        <strain evidence="1">WA131</strain>
    </source>
</reference>
<evidence type="ECO:0000313" key="1">
    <source>
        <dbReference type="EMBL" id="UXE63391.1"/>
    </source>
</evidence>
<gene>
    <name evidence="1" type="ORF">KA717_12585</name>
</gene>
<name>A0A977L0N1_9CYAN</name>
<dbReference type="Proteomes" id="UP001065613">
    <property type="component" value="Chromosome"/>
</dbReference>